<evidence type="ECO:0000256" key="1">
    <source>
        <dbReference type="SAM" id="Phobius"/>
    </source>
</evidence>
<keyword evidence="1" id="KW-0472">Membrane</keyword>
<sequence>MIKLLPTEKFTITTHLRPDRVEDKLSNFVDPYKIIRFSFPFAPPPDKPYEGTIGNSLFKIQRFSRYKKRNSLPVIEGTISPHERGSLINVTIKPNKIFQFFMSVFPFFYISICMVVGLSFLLHGDNDARSIGILLLLSPLWMAIVSFFIIKSFKSDLQKDKSFLLEIFK</sequence>
<organism evidence="2 3">
    <name type="scientific">Calothrix parasitica NIES-267</name>
    <dbReference type="NCBI Taxonomy" id="1973488"/>
    <lineage>
        <taxon>Bacteria</taxon>
        <taxon>Bacillati</taxon>
        <taxon>Cyanobacteriota</taxon>
        <taxon>Cyanophyceae</taxon>
        <taxon>Nostocales</taxon>
        <taxon>Calotrichaceae</taxon>
        <taxon>Calothrix</taxon>
    </lineage>
</organism>
<protein>
    <submittedName>
        <fullName evidence="2">Uncharacterized protein</fullName>
    </submittedName>
</protein>
<evidence type="ECO:0000313" key="2">
    <source>
        <dbReference type="EMBL" id="BAY83177.1"/>
    </source>
</evidence>
<feature type="transmembrane region" description="Helical" evidence="1">
    <location>
        <begin position="128"/>
        <end position="150"/>
    </location>
</feature>
<evidence type="ECO:0000313" key="3">
    <source>
        <dbReference type="Proteomes" id="UP000218418"/>
    </source>
</evidence>
<keyword evidence="3" id="KW-1185">Reference proteome</keyword>
<proteinExistence type="predicted"/>
<keyword evidence="1" id="KW-1133">Transmembrane helix</keyword>
<dbReference type="AlphaFoldDB" id="A0A1Z4LPP1"/>
<dbReference type="Proteomes" id="UP000218418">
    <property type="component" value="Chromosome"/>
</dbReference>
<accession>A0A1Z4LPP1</accession>
<keyword evidence="1" id="KW-0812">Transmembrane</keyword>
<name>A0A1Z4LPP1_9CYAN</name>
<feature type="transmembrane region" description="Helical" evidence="1">
    <location>
        <begin position="100"/>
        <end position="122"/>
    </location>
</feature>
<reference evidence="2 3" key="1">
    <citation type="submission" date="2017-06" db="EMBL/GenBank/DDBJ databases">
        <title>Genome sequencing of cyanobaciteial culture collection at National Institute for Environmental Studies (NIES).</title>
        <authorList>
            <person name="Hirose Y."/>
            <person name="Shimura Y."/>
            <person name="Fujisawa T."/>
            <person name="Nakamura Y."/>
            <person name="Kawachi M."/>
        </authorList>
    </citation>
    <scope>NUCLEOTIDE SEQUENCE [LARGE SCALE GENOMIC DNA]</scope>
    <source>
        <strain evidence="2 3">NIES-267</strain>
    </source>
</reference>
<dbReference type="EMBL" id="AP018227">
    <property type="protein sequence ID" value="BAY83177.1"/>
    <property type="molecule type" value="Genomic_DNA"/>
</dbReference>
<gene>
    <name evidence="2" type="ORF">NIES267_26640</name>
</gene>
<dbReference type="OrthoDB" id="439428at2"/>